<feature type="region of interest" description="Disordered" evidence="1">
    <location>
        <begin position="1"/>
        <end position="23"/>
    </location>
</feature>
<evidence type="ECO:0008006" key="4">
    <source>
        <dbReference type="Google" id="ProtNLM"/>
    </source>
</evidence>
<feature type="compositionally biased region" description="Basic and acidic residues" evidence="1">
    <location>
        <begin position="13"/>
        <end position="22"/>
    </location>
</feature>
<evidence type="ECO:0000313" key="3">
    <source>
        <dbReference type="Proteomes" id="UP000265750"/>
    </source>
</evidence>
<evidence type="ECO:0000256" key="1">
    <source>
        <dbReference type="SAM" id="MobiDB-lite"/>
    </source>
</evidence>
<organism evidence="2 3">
    <name type="scientific">Aureimonas flava</name>
    <dbReference type="NCBI Taxonomy" id="2320271"/>
    <lineage>
        <taxon>Bacteria</taxon>
        <taxon>Pseudomonadati</taxon>
        <taxon>Pseudomonadota</taxon>
        <taxon>Alphaproteobacteria</taxon>
        <taxon>Hyphomicrobiales</taxon>
        <taxon>Aurantimonadaceae</taxon>
        <taxon>Aureimonas</taxon>
    </lineage>
</organism>
<reference evidence="3" key="1">
    <citation type="submission" date="2018-09" db="EMBL/GenBank/DDBJ databases">
        <authorList>
            <person name="Tuo L."/>
        </authorList>
    </citation>
    <scope>NUCLEOTIDE SEQUENCE [LARGE SCALE GENOMIC DNA]</scope>
    <source>
        <strain evidence="3">M2BS4Y-1</strain>
    </source>
</reference>
<sequence>MSTTVTTPPHAGQPDRQRREITPTDDAVPMLDTAKFEHMQRIANVMASTSMIPDALRKVKVGQDMVELPPSQVVANCFLVVNQSVRWGMDPFAVAQCVSIVHGKLCYEGKLVSAVLDAKLGLKLFHHLTGAPGDARRIYLSDRPFDQAVLDQLVPGVRFLDRRMFDGSVAEWKTTGTNSPWSPKNFDRMLVYRGTRDWCRIYEPAIMLGVYTPDEMLDLSENVRAERARDVGRPSLHDRITGRQPIEVSRAEGFGYEQAQAIEGSSPAAIEGPKDEAPVDDDDACPEPRAETREQLEGIDPDASAAEHEAALELEAGERETSRTESSANHDPVLRSLLTECAAKMLEIAAGTQPPKDRGEALAAAKDAWKGELPSNLGDLKKIVDRAYSVITGKLNVPAAVKLIATEVGVDEADIRPAAR</sequence>
<protein>
    <recommendedName>
        <fullName evidence="4">Recombinase RecT</fullName>
    </recommendedName>
</protein>
<dbReference type="EMBL" id="QYRN01000006">
    <property type="protein sequence ID" value="RIY00178.1"/>
    <property type="molecule type" value="Genomic_DNA"/>
</dbReference>
<accession>A0A3A1WQX8</accession>
<dbReference type="Proteomes" id="UP000265750">
    <property type="component" value="Unassembled WGS sequence"/>
</dbReference>
<dbReference type="OrthoDB" id="7866633at2"/>
<comment type="caution">
    <text evidence="2">The sequence shown here is derived from an EMBL/GenBank/DDBJ whole genome shotgun (WGS) entry which is preliminary data.</text>
</comment>
<evidence type="ECO:0000313" key="2">
    <source>
        <dbReference type="EMBL" id="RIY00178.1"/>
    </source>
</evidence>
<gene>
    <name evidence="2" type="ORF">D3218_12885</name>
</gene>
<feature type="compositionally biased region" description="Basic and acidic residues" evidence="1">
    <location>
        <begin position="286"/>
        <end position="296"/>
    </location>
</feature>
<keyword evidence="3" id="KW-1185">Reference proteome</keyword>
<name>A0A3A1WQX8_9HYPH</name>
<dbReference type="RefSeq" id="WP_119540488.1">
    <property type="nucleotide sequence ID" value="NZ_QYRN01000006.1"/>
</dbReference>
<feature type="region of interest" description="Disordered" evidence="1">
    <location>
        <begin position="264"/>
        <end position="302"/>
    </location>
</feature>
<dbReference type="AlphaFoldDB" id="A0A3A1WQX8"/>
<proteinExistence type="predicted"/>